<evidence type="ECO:0000313" key="8">
    <source>
        <dbReference type="EMBL" id="OUY06301.1"/>
    </source>
</evidence>
<dbReference type="EMBL" id="NEXX01000005">
    <property type="protein sequence ID" value="OUY06301.1"/>
    <property type="molecule type" value="Genomic_DNA"/>
</dbReference>
<evidence type="ECO:0000256" key="6">
    <source>
        <dbReference type="SAM" id="Phobius"/>
    </source>
</evidence>
<feature type="transmembrane region" description="Helical" evidence="6">
    <location>
        <begin position="285"/>
        <end position="303"/>
    </location>
</feature>
<feature type="transmembrane region" description="Helical" evidence="6">
    <location>
        <begin position="59"/>
        <end position="79"/>
    </location>
</feature>
<keyword evidence="5 6" id="KW-0472">Membrane</keyword>
<evidence type="ECO:0000256" key="1">
    <source>
        <dbReference type="ARBA" id="ARBA00004651"/>
    </source>
</evidence>
<feature type="transmembrane region" description="Helical" evidence="6">
    <location>
        <begin position="309"/>
        <end position="333"/>
    </location>
</feature>
<accession>A0A1Z9YVS3</accession>
<evidence type="ECO:0000256" key="4">
    <source>
        <dbReference type="ARBA" id="ARBA00022989"/>
    </source>
</evidence>
<feature type="transmembrane region" description="Helical" evidence="6">
    <location>
        <begin position="91"/>
        <end position="114"/>
    </location>
</feature>
<dbReference type="PANTHER" id="PTHR43124:SF3">
    <property type="entry name" value="CHLORAMPHENICOL EFFLUX PUMP RV0191"/>
    <property type="match status" value="1"/>
</dbReference>
<feature type="domain" description="Major facilitator superfamily (MFS) profile" evidence="7">
    <location>
        <begin position="25"/>
        <end position="400"/>
    </location>
</feature>
<dbReference type="InterPro" id="IPR011701">
    <property type="entry name" value="MFS"/>
</dbReference>
<dbReference type="PANTHER" id="PTHR43124">
    <property type="entry name" value="PURINE EFFLUX PUMP PBUE"/>
    <property type="match status" value="1"/>
</dbReference>
<dbReference type="SUPFAM" id="SSF103473">
    <property type="entry name" value="MFS general substrate transporter"/>
    <property type="match status" value="1"/>
</dbReference>
<dbReference type="GO" id="GO:0005886">
    <property type="term" value="C:plasma membrane"/>
    <property type="evidence" value="ECO:0007669"/>
    <property type="project" value="UniProtKB-SubCell"/>
</dbReference>
<comment type="caution">
    <text evidence="8">The sequence shown here is derived from an EMBL/GenBank/DDBJ whole genome shotgun (WGS) entry which is preliminary data.</text>
</comment>
<keyword evidence="2" id="KW-1003">Cell membrane</keyword>
<feature type="transmembrane region" description="Helical" evidence="6">
    <location>
        <begin position="21"/>
        <end position="39"/>
    </location>
</feature>
<feature type="transmembrane region" description="Helical" evidence="6">
    <location>
        <begin position="175"/>
        <end position="197"/>
    </location>
</feature>
<feature type="transmembrane region" description="Helical" evidence="6">
    <location>
        <begin position="258"/>
        <end position="278"/>
    </location>
</feature>
<dbReference type="InterPro" id="IPR036259">
    <property type="entry name" value="MFS_trans_sf"/>
</dbReference>
<organism evidence="8 9">
    <name type="scientific">Acinetobacter populi</name>
    <dbReference type="NCBI Taxonomy" id="1582270"/>
    <lineage>
        <taxon>Bacteria</taxon>
        <taxon>Pseudomonadati</taxon>
        <taxon>Pseudomonadota</taxon>
        <taxon>Gammaproteobacteria</taxon>
        <taxon>Moraxellales</taxon>
        <taxon>Moraxellaceae</taxon>
        <taxon>Acinetobacter</taxon>
    </lineage>
</organism>
<evidence type="ECO:0000256" key="5">
    <source>
        <dbReference type="ARBA" id="ARBA00023136"/>
    </source>
</evidence>
<evidence type="ECO:0000256" key="3">
    <source>
        <dbReference type="ARBA" id="ARBA00022692"/>
    </source>
</evidence>
<protein>
    <submittedName>
        <fullName evidence="8">MFS transporter</fullName>
    </submittedName>
</protein>
<name>A0A1Z9YVS3_9GAMM</name>
<feature type="transmembrane region" description="Helical" evidence="6">
    <location>
        <begin position="373"/>
        <end position="391"/>
    </location>
</feature>
<evidence type="ECO:0000313" key="9">
    <source>
        <dbReference type="Proteomes" id="UP000196536"/>
    </source>
</evidence>
<evidence type="ECO:0000256" key="2">
    <source>
        <dbReference type="ARBA" id="ARBA00022475"/>
    </source>
</evidence>
<comment type="subcellular location">
    <subcellularLocation>
        <location evidence="1">Cell membrane</location>
        <topology evidence="1">Multi-pass membrane protein</topology>
    </subcellularLocation>
</comment>
<sequence>MRGEKNMAVTQICPDQAAERLPIAALLALAMTGFLALLVETIPAGMLLHISDDMGISETLAGQFVTLYAIGSLVAAIPLTAATQGWRRRPLLMTALSAMLVFNMITALTTSYSIALITRFLAGMAVGLIWGMLAGYARRLVVDSLKGRALAIAGIGAPLALSLGVPLGTLLSGVLGWRVTFVIISLMALLVLIWIWIKVPDFSGQKIENRISILRVMSIPGIMPVLLVVGLWVLAHNILYTYIMPFLVPLGLVDQVDLILLIFGVASFAGILITGVWIDQRLRHLVLLSLMGFALAAVILGVAMLQPIIVYLAIAVWGLTFGGAATLLQTALANAADSHADIAQSVLVTVWNSAIAGGGIIGGILLLTSGANIFPWVIFGLIILAGCITLSSNQYGFPSR</sequence>
<feature type="transmembrane region" description="Helical" evidence="6">
    <location>
        <begin position="149"/>
        <end position="169"/>
    </location>
</feature>
<keyword evidence="3 6" id="KW-0812">Transmembrane</keyword>
<proteinExistence type="predicted"/>
<dbReference type="Proteomes" id="UP000196536">
    <property type="component" value="Unassembled WGS sequence"/>
</dbReference>
<evidence type="ECO:0000259" key="7">
    <source>
        <dbReference type="PROSITE" id="PS50850"/>
    </source>
</evidence>
<feature type="transmembrane region" description="Helical" evidence="6">
    <location>
        <begin position="218"/>
        <end position="238"/>
    </location>
</feature>
<dbReference type="Pfam" id="PF07690">
    <property type="entry name" value="MFS_1"/>
    <property type="match status" value="1"/>
</dbReference>
<dbReference type="InterPro" id="IPR020846">
    <property type="entry name" value="MFS_dom"/>
</dbReference>
<dbReference type="Gene3D" id="1.20.1250.20">
    <property type="entry name" value="MFS general substrate transporter like domains"/>
    <property type="match status" value="1"/>
</dbReference>
<reference evidence="8 9" key="1">
    <citation type="submission" date="2017-05" db="EMBL/GenBank/DDBJ databases">
        <title>Acinetobacter populi ANC 5415 (= PBJ7), whole genome shotgun sequencing project.</title>
        <authorList>
            <person name="Nemec A."/>
            <person name="Radolfova-Krizova L."/>
        </authorList>
    </citation>
    <scope>NUCLEOTIDE SEQUENCE [LARGE SCALE GENOMIC DNA]</scope>
    <source>
        <strain evidence="8 9">PBJ7</strain>
    </source>
</reference>
<dbReference type="CDD" id="cd17324">
    <property type="entry name" value="MFS_NepI_like"/>
    <property type="match status" value="1"/>
</dbReference>
<dbReference type="InterPro" id="IPR050189">
    <property type="entry name" value="MFS_Efflux_Transporters"/>
</dbReference>
<dbReference type="AlphaFoldDB" id="A0A1Z9YVS3"/>
<dbReference type="GO" id="GO:0022857">
    <property type="term" value="F:transmembrane transporter activity"/>
    <property type="evidence" value="ECO:0007669"/>
    <property type="project" value="InterPro"/>
</dbReference>
<keyword evidence="4 6" id="KW-1133">Transmembrane helix</keyword>
<gene>
    <name evidence="8" type="ORF">CAP51_13655</name>
</gene>
<dbReference type="PROSITE" id="PS50850">
    <property type="entry name" value="MFS"/>
    <property type="match status" value="1"/>
</dbReference>
<feature type="transmembrane region" description="Helical" evidence="6">
    <location>
        <begin position="345"/>
        <end position="367"/>
    </location>
</feature>
<feature type="transmembrane region" description="Helical" evidence="6">
    <location>
        <begin position="120"/>
        <end position="137"/>
    </location>
</feature>
<keyword evidence="9" id="KW-1185">Reference proteome</keyword>